<dbReference type="Proteomes" id="UP001239994">
    <property type="component" value="Unassembled WGS sequence"/>
</dbReference>
<dbReference type="CDD" id="cd13214">
    <property type="entry name" value="PH-GRAM_WBP2"/>
    <property type="match status" value="1"/>
</dbReference>
<dbReference type="AlphaFoldDB" id="A0AAD8YRV6"/>
<dbReference type="Pfam" id="PF12923">
    <property type="entry name" value="RRP7"/>
    <property type="match status" value="1"/>
</dbReference>
<dbReference type="SUPFAM" id="SSF50729">
    <property type="entry name" value="PH domain-like"/>
    <property type="match status" value="1"/>
</dbReference>
<dbReference type="PANTHER" id="PTHR31606">
    <property type="entry name" value="WW DOMAIN BINDING PROTEIN 2, ISOFORM E"/>
    <property type="match status" value="1"/>
</dbReference>
<proteinExistence type="predicted"/>
<dbReference type="PANTHER" id="PTHR31606:SF2">
    <property type="entry name" value="POSTACROSOMAL SHEATH WW DOMAIN-BINDING PROTEIN"/>
    <property type="match status" value="1"/>
</dbReference>
<dbReference type="GO" id="GO:0031490">
    <property type="term" value="F:chromatin DNA binding"/>
    <property type="evidence" value="ECO:0007669"/>
    <property type="project" value="TreeGrafter"/>
</dbReference>
<evidence type="ECO:0000259" key="2">
    <source>
        <dbReference type="Pfam" id="PF02893"/>
    </source>
</evidence>
<dbReference type="EMBL" id="JAROKS010000026">
    <property type="protein sequence ID" value="KAK1785722.1"/>
    <property type="molecule type" value="Genomic_DNA"/>
</dbReference>
<evidence type="ECO:0000313" key="4">
    <source>
        <dbReference type="EMBL" id="KAK1785722.1"/>
    </source>
</evidence>
<accession>A0AAD8YRV6</accession>
<reference evidence="4" key="1">
    <citation type="submission" date="2023-03" db="EMBL/GenBank/DDBJ databases">
        <title>Electrophorus voltai genome.</title>
        <authorList>
            <person name="Bian C."/>
        </authorList>
    </citation>
    <scope>NUCLEOTIDE SEQUENCE</scope>
    <source>
        <strain evidence="4">CB-2022</strain>
        <tissue evidence="4">Muscle</tissue>
    </source>
</reference>
<feature type="non-terminal residue" evidence="4">
    <location>
        <position position="1"/>
    </location>
</feature>
<feature type="domain" description="GRAM" evidence="2">
    <location>
        <begin position="210"/>
        <end position="302"/>
    </location>
</feature>
<protein>
    <submittedName>
        <fullName evidence="4">Uncharacterized protein</fullName>
    </submittedName>
</protein>
<keyword evidence="5" id="KW-1185">Reference proteome</keyword>
<dbReference type="GO" id="GO:0003713">
    <property type="term" value="F:transcription coactivator activity"/>
    <property type="evidence" value="ECO:0007669"/>
    <property type="project" value="InterPro"/>
</dbReference>
<dbReference type="Pfam" id="PF02893">
    <property type="entry name" value="GRAM"/>
    <property type="match status" value="1"/>
</dbReference>
<organism evidence="4 5">
    <name type="scientific">Electrophorus voltai</name>
    <dbReference type="NCBI Taxonomy" id="2609070"/>
    <lineage>
        <taxon>Eukaryota</taxon>
        <taxon>Metazoa</taxon>
        <taxon>Chordata</taxon>
        <taxon>Craniata</taxon>
        <taxon>Vertebrata</taxon>
        <taxon>Euteleostomi</taxon>
        <taxon>Actinopterygii</taxon>
        <taxon>Neopterygii</taxon>
        <taxon>Teleostei</taxon>
        <taxon>Ostariophysi</taxon>
        <taxon>Gymnotiformes</taxon>
        <taxon>Gymnotoidei</taxon>
        <taxon>Gymnotidae</taxon>
        <taxon>Electrophorus</taxon>
    </lineage>
</organism>
<comment type="caution">
    <text evidence="4">The sequence shown here is derived from an EMBL/GenBank/DDBJ whole genome shotgun (WGS) entry which is preliminary data.</text>
</comment>
<evidence type="ECO:0000256" key="1">
    <source>
        <dbReference type="SAM" id="MobiDB-lite"/>
    </source>
</evidence>
<feature type="domain" description="Ribosomal RNA-processing protein 7 C-terminal" evidence="3">
    <location>
        <begin position="93"/>
        <end position="194"/>
    </location>
</feature>
<feature type="non-terminal residue" evidence="4">
    <location>
        <position position="435"/>
    </location>
</feature>
<evidence type="ECO:0000313" key="5">
    <source>
        <dbReference type="Proteomes" id="UP001239994"/>
    </source>
</evidence>
<dbReference type="InterPro" id="IPR044852">
    <property type="entry name" value="WBP2-like"/>
</dbReference>
<dbReference type="InterPro" id="IPR004182">
    <property type="entry name" value="GRAM"/>
</dbReference>
<dbReference type="InterPro" id="IPR024326">
    <property type="entry name" value="RRP7_C"/>
</dbReference>
<dbReference type="GO" id="GO:0005634">
    <property type="term" value="C:nucleus"/>
    <property type="evidence" value="ECO:0007669"/>
    <property type="project" value="TreeGrafter"/>
</dbReference>
<gene>
    <name evidence="4" type="ORF">P4O66_019070</name>
</gene>
<sequence>STVKELFSQFGPVESVELSEKPGSINPENANANLAQFFTPAEKRCFKVGYVVFKNTSSISAALVHPYESHLIVSTQERPVPTGMQKWIHDYTQSFVKPDILQKAVDDFMNQYDKRKEEEAQRLKKEAEQQQEDEEGWIKVTKGGRGAKTRPHTEAANERLFRKKTRRRNAKNIAELRKKFEDDKQRIALLSVLRDCKNVELSFSDVTQKSDVFKGTKKGSVYLTPYRMVFVSSHMKDKFGSFMFPYYLMKNFSIEQPVFAANYIQGTIKAEAGGGWEGQACFKMSFLSGGAIELGQHLFKLATNASRAPAQGGMGAFGSAGFMNGYPSPAPPPAPPHTFPYGPVPQNPPPQAFPYGPQTPYTPYPYPPAVPGIYPTAPPYMAPPPPYPGSPQNWNSPPVAPGNSKAAEAAGSAYYNPTQPHHVYMPMDQPPPYSP</sequence>
<name>A0AAD8YRV6_9TELE</name>
<evidence type="ECO:0000259" key="3">
    <source>
        <dbReference type="Pfam" id="PF12923"/>
    </source>
</evidence>
<feature type="region of interest" description="Disordered" evidence="1">
    <location>
        <begin position="392"/>
        <end position="435"/>
    </location>
</feature>